<name>G7JUV6_MEDTR</name>
<dbReference type="EMBL" id="CM001220">
    <property type="protein sequence ID" value="AES88886.1"/>
    <property type="molecule type" value="Genomic_DNA"/>
</dbReference>
<dbReference type="PaxDb" id="3880-AES88886"/>
<evidence type="ECO:0000256" key="1">
    <source>
        <dbReference type="SAM" id="Phobius"/>
    </source>
</evidence>
<sequence length="74" mass="8468">MFLNVNLVESMIKDVKFVYVMIIFLSLFLVAMSIDDSHCPHDICPFHLKPKCIFTKVVGQKFFSFSLDGKCGCM</sequence>
<reference evidence="3 5" key="1">
    <citation type="journal article" date="2011" name="Nature">
        <title>The Medicago genome provides insight into the evolution of rhizobial symbioses.</title>
        <authorList>
            <person name="Young N.D."/>
            <person name="Debelle F."/>
            <person name="Oldroyd G.E."/>
            <person name="Geurts R."/>
            <person name="Cannon S.B."/>
            <person name="Udvardi M.K."/>
            <person name="Benedito V.A."/>
            <person name="Mayer K.F."/>
            <person name="Gouzy J."/>
            <person name="Schoof H."/>
            <person name="Van de Peer Y."/>
            <person name="Proost S."/>
            <person name="Cook D.R."/>
            <person name="Meyers B.C."/>
            <person name="Spannagl M."/>
            <person name="Cheung F."/>
            <person name="De Mita S."/>
            <person name="Krishnakumar V."/>
            <person name="Gundlach H."/>
            <person name="Zhou S."/>
            <person name="Mudge J."/>
            <person name="Bharti A.K."/>
            <person name="Murray J.D."/>
            <person name="Naoumkina M.A."/>
            <person name="Rosen B."/>
            <person name="Silverstein K.A."/>
            <person name="Tang H."/>
            <person name="Rombauts S."/>
            <person name="Zhao P.X."/>
            <person name="Zhou P."/>
            <person name="Barbe V."/>
            <person name="Bardou P."/>
            <person name="Bechner M."/>
            <person name="Bellec A."/>
            <person name="Berger A."/>
            <person name="Berges H."/>
            <person name="Bidwell S."/>
            <person name="Bisseling T."/>
            <person name="Choisne N."/>
            <person name="Couloux A."/>
            <person name="Denny R."/>
            <person name="Deshpande S."/>
            <person name="Dai X."/>
            <person name="Doyle J.J."/>
            <person name="Dudez A.M."/>
            <person name="Farmer A.D."/>
            <person name="Fouteau S."/>
            <person name="Franken C."/>
            <person name="Gibelin C."/>
            <person name="Gish J."/>
            <person name="Goldstein S."/>
            <person name="Gonzalez A.J."/>
            <person name="Green P.J."/>
            <person name="Hallab A."/>
            <person name="Hartog M."/>
            <person name="Hua A."/>
            <person name="Humphray S.J."/>
            <person name="Jeong D.H."/>
            <person name="Jing Y."/>
            <person name="Jocker A."/>
            <person name="Kenton S.M."/>
            <person name="Kim D.J."/>
            <person name="Klee K."/>
            <person name="Lai H."/>
            <person name="Lang C."/>
            <person name="Lin S."/>
            <person name="Macmil S.L."/>
            <person name="Magdelenat G."/>
            <person name="Matthews L."/>
            <person name="McCorrison J."/>
            <person name="Monaghan E.L."/>
            <person name="Mun J.H."/>
            <person name="Najar F.Z."/>
            <person name="Nicholson C."/>
            <person name="Noirot C."/>
            <person name="O'Bleness M."/>
            <person name="Paule C.R."/>
            <person name="Poulain J."/>
            <person name="Prion F."/>
            <person name="Qin B."/>
            <person name="Qu C."/>
            <person name="Retzel E.F."/>
            <person name="Riddle C."/>
            <person name="Sallet E."/>
            <person name="Samain S."/>
            <person name="Samson N."/>
            <person name="Sanders I."/>
            <person name="Saurat O."/>
            <person name="Scarpelli C."/>
            <person name="Schiex T."/>
            <person name="Segurens B."/>
            <person name="Severin A.J."/>
            <person name="Sherrier D.J."/>
            <person name="Shi R."/>
            <person name="Sims S."/>
            <person name="Singer S.R."/>
            <person name="Sinharoy S."/>
            <person name="Sterck L."/>
            <person name="Viollet A."/>
            <person name="Wang B.B."/>
            <person name="Wang K."/>
            <person name="Wang M."/>
            <person name="Wang X."/>
            <person name="Warfsmann J."/>
            <person name="Weissenbach J."/>
            <person name="White D.D."/>
            <person name="White J.D."/>
            <person name="Wiley G.B."/>
            <person name="Wincker P."/>
            <person name="Xing Y."/>
            <person name="Yang L."/>
            <person name="Yao Z."/>
            <person name="Ying F."/>
            <person name="Zhai J."/>
            <person name="Zhou L."/>
            <person name="Zuber A."/>
            <person name="Denarie J."/>
            <person name="Dixon R.A."/>
            <person name="May G.D."/>
            <person name="Schwartz D.C."/>
            <person name="Rogers J."/>
            <person name="Quetier F."/>
            <person name="Town C.D."/>
            <person name="Roe B.A."/>
        </authorList>
    </citation>
    <scope>NUCLEOTIDE SEQUENCE [LARGE SCALE GENOMIC DNA]</scope>
    <source>
        <strain evidence="3">A17</strain>
        <strain evidence="4 5">cv. Jemalong A17</strain>
    </source>
</reference>
<keyword evidence="1" id="KW-0812">Transmembrane</keyword>
<accession>G7JUV6</accession>
<evidence type="ECO:0000259" key="2">
    <source>
        <dbReference type="Pfam" id="PF07127"/>
    </source>
</evidence>
<evidence type="ECO:0000313" key="4">
    <source>
        <dbReference type="EnsemblPlants" id="AES88886"/>
    </source>
</evidence>
<dbReference type="InterPro" id="IPR009810">
    <property type="entry name" value="Nodulin_late_dom"/>
</dbReference>
<reference evidence="4" key="3">
    <citation type="submission" date="2015-04" db="UniProtKB">
        <authorList>
            <consortium name="EnsemblPlants"/>
        </authorList>
    </citation>
    <scope>IDENTIFICATION</scope>
    <source>
        <strain evidence="4">cv. Jemalong A17</strain>
    </source>
</reference>
<evidence type="ECO:0000313" key="3">
    <source>
        <dbReference type="EMBL" id="AES88886.1"/>
    </source>
</evidence>
<proteinExistence type="predicted"/>
<dbReference type="GO" id="GO:0046872">
    <property type="term" value="F:metal ion binding"/>
    <property type="evidence" value="ECO:0007669"/>
    <property type="project" value="InterPro"/>
</dbReference>
<keyword evidence="5" id="KW-1185">Reference proteome</keyword>
<dbReference type="Pfam" id="PF07127">
    <property type="entry name" value="Nodulin_late"/>
    <property type="match status" value="1"/>
</dbReference>
<feature type="transmembrane region" description="Helical" evidence="1">
    <location>
        <begin position="17"/>
        <end position="34"/>
    </location>
</feature>
<dbReference type="EnsemblPlants" id="AES88886">
    <property type="protein sequence ID" value="AES88886"/>
    <property type="gene ID" value="MTR_4g064375"/>
</dbReference>
<reference evidence="3 5" key="2">
    <citation type="journal article" date="2014" name="BMC Genomics">
        <title>An improved genome release (version Mt4.0) for the model legume Medicago truncatula.</title>
        <authorList>
            <person name="Tang H."/>
            <person name="Krishnakumar V."/>
            <person name="Bidwell S."/>
            <person name="Rosen B."/>
            <person name="Chan A."/>
            <person name="Zhou S."/>
            <person name="Gentzbittel L."/>
            <person name="Childs K.L."/>
            <person name="Yandell M."/>
            <person name="Gundlach H."/>
            <person name="Mayer K.F."/>
            <person name="Schwartz D.C."/>
            <person name="Town C.D."/>
        </authorList>
    </citation>
    <scope>GENOME REANNOTATION</scope>
    <source>
        <strain evidence="4 5">cv. Jemalong A17</strain>
    </source>
</reference>
<dbReference type="Proteomes" id="UP000002051">
    <property type="component" value="Chromosome 4"/>
</dbReference>
<protein>
    <submittedName>
        <fullName evidence="3">Nodule Cysteine-Rich (NCR) secreted peptide</fullName>
    </submittedName>
</protein>
<evidence type="ECO:0000313" key="5">
    <source>
        <dbReference type="Proteomes" id="UP000002051"/>
    </source>
</evidence>
<dbReference type="HOGENOM" id="CLU_181053_0_3_1"/>
<dbReference type="AlphaFoldDB" id="G7JUV6"/>
<keyword evidence="1" id="KW-1133">Transmembrane helix</keyword>
<keyword evidence="1" id="KW-0472">Membrane</keyword>
<organism evidence="3 5">
    <name type="scientific">Medicago truncatula</name>
    <name type="common">Barrel medic</name>
    <name type="synonym">Medicago tribuloides</name>
    <dbReference type="NCBI Taxonomy" id="3880"/>
    <lineage>
        <taxon>Eukaryota</taxon>
        <taxon>Viridiplantae</taxon>
        <taxon>Streptophyta</taxon>
        <taxon>Embryophyta</taxon>
        <taxon>Tracheophyta</taxon>
        <taxon>Spermatophyta</taxon>
        <taxon>Magnoliopsida</taxon>
        <taxon>eudicotyledons</taxon>
        <taxon>Gunneridae</taxon>
        <taxon>Pentapetalae</taxon>
        <taxon>rosids</taxon>
        <taxon>fabids</taxon>
        <taxon>Fabales</taxon>
        <taxon>Fabaceae</taxon>
        <taxon>Papilionoideae</taxon>
        <taxon>50 kb inversion clade</taxon>
        <taxon>NPAAA clade</taxon>
        <taxon>Hologalegina</taxon>
        <taxon>IRL clade</taxon>
        <taxon>Trifolieae</taxon>
        <taxon>Medicago</taxon>
    </lineage>
</organism>
<gene>
    <name evidence="3" type="ordered locus">MTR_4g064375</name>
</gene>
<feature type="domain" description="Late nodulin" evidence="2">
    <location>
        <begin position="11"/>
        <end position="54"/>
    </location>
</feature>